<evidence type="ECO:0000313" key="1">
    <source>
        <dbReference type="EMBL" id="KAF9676105.1"/>
    </source>
</evidence>
<gene>
    <name evidence="1" type="ORF">SADUNF_Sadunf09G0103700</name>
</gene>
<protein>
    <submittedName>
        <fullName evidence="1">Uncharacterized protein</fullName>
    </submittedName>
</protein>
<keyword evidence="2" id="KW-1185">Reference proteome</keyword>
<proteinExistence type="predicted"/>
<dbReference type="Proteomes" id="UP000657918">
    <property type="component" value="Unassembled WGS sequence"/>
</dbReference>
<evidence type="ECO:0000313" key="2">
    <source>
        <dbReference type="Proteomes" id="UP000657918"/>
    </source>
</evidence>
<comment type="caution">
    <text evidence="1">The sequence shown here is derived from an EMBL/GenBank/DDBJ whole genome shotgun (WGS) entry which is preliminary data.</text>
</comment>
<accession>A0A835JYF5</accession>
<dbReference type="EMBL" id="JADGMS010000009">
    <property type="protein sequence ID" value="KAF9676105.1"/>
    <property type="molecule type" value="Genomic_DNA"/>
</dbReference>
<name>A0A835JYF5_9ROSI</name>
<organism evidence="1 2">
    <name type="scientific">Salix dunnii</name>
    <dbReference type="NCBI Taxonomy" id="1413687"/>
    <lineage>
        <taxon>Eukaryota</taxon>
        <taxon>Viridiplantae</taxon>
        <taxon>Streptophyta</taxon>
        <taxon>Embryophyta</taxon>
        <taxon>Tracheophyta</taxon>
        <taxon>Spermatophyta</taxon>
        <taxon>Magnoliopsida</taxon>
        <taxon>eudicotyledons</taxon>
        <taxon>Gunneridae</taxon>
        <taxon>Pentapetalae</taxon>
        <taxon>rosids</taxon>
        <taxon>fabids</taxon>
        <taxon>Malpighiales</taxon>
        <taxon>Salicaceae</taxon>
        <taxon>Saliceae</taxon>
        <taxon>Salix</taxon>
    </lineage>
</organism>
<sequence>MRDSGCIEGDGVYGGVGGENHKRLQFSHSLKIEYNFALQELQSIDLKRIVRSIKKSLLAKSQSKAGTYVMLLNLGSVWAEIGRLQLSRMRKGYRVDFVKAGCVSCTFLSSLVFQNHALSSCPKHVPDPSMTNFRWHIPCQLNSGLHILYRGLLLEQQTSQVLPHFLLRT</sequence>
<reference evidence="1 2" key="1">
    <citation type="submission" date="2020-10" db="EMBL/GenBank/DDBJ databases">
        <title>Plant Genome Project.</title>
        <authorList>
            <person name="Zhang R.-G."/>
        </authorList>
    </citation>
    <scope>NUCLEOTIDE SEQUENCE [LARGE SCALE GENOMIC DNA]</scope>
    <source>
        <strain evidence="1">FAFU-HL-1</strain>
        <tissue evidence="1">Leaf</tissue>
    </source>
</reference>
<dbReference type="AlphaFoldDB" id="A0A835JYF5"/>